<dbReference type="InterPro" id="IPR004839">
    <property type="entry name" value="Aminotransferase_I/II_large"/>
</dbReference>
<dbReference type="InterPro" id="IPR015422">
    <property type="entry name" value="PyrdxlP-dep_Trfase_small"/>
</dbReference>
<dbReference type="CDD" id="cd07377">
    <property type="entry name" value="WHTH_GntR"/>
    <property type="match status" value="1"/>
</dbReference>
<evidence type="ECO:0000256" key="9">
    <source>
        <dbReference type="ARBA" id="ARBA00023125"/>
    </source>
</evidence>
<comment type="caution">
    <text evidence="12">The sequence shown here is derived from an EMBL/GenBank/DDBJ whole genome shotgun (WGS) entry which is preliminary data.</text>
</comment>
<accession>A0A4R2L2C6</accession>
<dbReference type="GO" id="GO:0003677">
    <property type="term" value="F:DNA binding"/>
    <property type="evidence" value="ECO:0007669"/>
    <property type="project" value="UniProtKB-KW"/>
</dbReference>
<evidence type="ECO:0000256" key="8">
    <source>
        <dbReference type="ARBA" id="ARBA00023015"/>
    </source>
</evidence>
<evidence type="ECO:0000256" key="3">
    <source>
        <dbReference type="ARBA" id="ARBA00007441"/>
    </source>
</evidence>
<dbReference type="GO" id="GO:0030170">
    <property type="term" value="F:pyridoxal phosphate binding"/>
    <property type="evidence" value="ECO:0007669"/>
    <property type="project" value="InterPro"/>
</dbReference>
<dbReference type="OrthoDB" id="9802328at2"/>
<evidence type="ECO:0000259" key="11">
    <source>
        <dbReference type="PROSITE" id="PS50949"/>
    </source>
</evidence>
<dbReference type="SUPFAM" id="SSF46785">
    <property type="entry name" value="Winged helix' DNA-binding domain"/>
    <property type="match status" value="1"/>
</dbReference>
<comment type="subunit">
    <text evidence="4">Homodimer.</text>
</comment>
<name>A0A4R2L2C6_9FIRM</name>
<dbReference type="AlphaFoldDB" id="A0A4R2L2C6"/>
<dbReference type="PANTHER" id="PTHR46577:SF1">
    <property type="entry name" value="HTH-TYPE TRANSCRIPTIONAL REGULATORY PROTEIN GABR"/>
    <property type="match status" value="1"/>
</dbReference>
<dbReference type="Pfam" id="PF00155">
    <property type="entry name" value="Aminotran_1_2"/>
    <property type="match status" value="1"/>
</dbReference>
<dbReference type="CDD" id="cd00609">
    <property type="entry name" value="AAT_like"/>
    <property type="match status" value="1"/>
</dbReference>
<proteinExistence type="inferred from homology"/>
<keyword evidence="13" id="KW-1185">Reference proteome</keyword>
<keyword evidence="9" id="KW-0238">DNA-binding</keyword>
<dbReference type="RefSeq" id="WP_132242196.1">
    <property type="nucleotide sequence ID" value="NZ_SLWV01000002.1"/>
</dbReference>
<dbReference type="Gene3D" id="1.10.10.10">
    <property type="entry name" value="Winged helix-like DNA-binding domain superfamily/Winged helix DNA-binding domain"/>
    <property type="match status" value="1"/>
</dbReference>
<dbReference type="Proteomes" id="UP000294919">
    <property type="component" value="Unassembled WGS sequence"/>
</dbReference>
<dbReference type="InterPro" id="IPR015421">
    <property type="entry name" value="PyrdxlP-dep_Trfase_major"/>
</dbReference>
<keyword evidence="8" id="KW-0805">Transcription regulation</keyword>
<comment type="cofactor">
    <cofactor evidence="1">
        <name>pyridoxal 5'-phosphate</name>
        <dbReference type="ChEBI" id="CHEBI:597326"/>
    </cofactor>
</comment>
<evidence type="ECO:0000256" key="7">
    <source>
        <dbReference type="ARBA" id="ARBA00022898"/>
    </source>
</evidence>
<keyword evidence="10" id="KW-0804">Transcription</keyword>
<dbReference type="InterPro" id="IPR036390">
    <property type="entry name" value="WH_DNA-bd_sf"/>
</dbReference>
<dbReference type="PROSITE" id="PS50949">
    <property type="entry name" value="HTH_GNTR"/>
    <property type="match status" value="1"/>
</dbReference>
<keyword evidence="7" id="KW-0663">Pyridoxal phosphate</keyword>
<keyword evidence="5" id="KW-0032">Aminotransferase</keyword>
<dbReference type="PANTHER" id="PTHR46577">
    <property type="entry name" value="HTH-TYPE TRANSCRIPTIONAL REGULATORY PROTEIN GABR"/>
    <property type="match status" value="1"/>
</dbReference>
<dbReference type="Gene3D" id="3.40.640.10">
    <property type="entry name" value="Type I PLP-dependent aspartate aminotransferase-like (Major domain)"/>
    <property type="match status" value="1"/>
</dbReference>
<dbReference type="GO" id="GO:0008483">
    <property type="term" value="F:transaminase activity"/>
    <property type="evidence" value="ECO:0007669"/>
    <property type="project" value="UniProtKB-KW"/>
</dbReference>
<protein>
    <submittedName>
        <fullName evidence="12">GntR family transcriptional regulator</fullName>
    </submittedName>
</protein>
<comment type="similarity">
    <text evidence="2">In the C-terminal section; belongs to the class-I pyridoxal-phosphate-dependent aminotransferase family.</text>
</comment>
<dbReference type="InterPro" id="IPR000524">
    <property type="entry name" value="Tscrpt_reg_HTH_GntR"/>
</dbReference>
<dbReference type="FunFam" id="3.40.640.10:FF:000053">
    <property type="entry name" value="Aminotransferase, class I"/>
    <property type="match status" value="1"/>
</dbReference>
<evidence type="ECO:0000256" key="5">
    <source>
        <dbReference type="ARBA" id="ARBA00022576"/>
    </source>
</evidence>
<evidence type="ECO:0000256" key="6">
    <source>
        <dbReference type="ARBA" id="ARBA00022679"/>
    </source>
</evidence>
<gene>
    <name evidence="12" type="ORF">EV214_10285</name>
</gene>
<organism evidence="12 13">
    <name type="scientific">Marinisporobacter balticus</name>
    <dbReference type="NCBI Taxonomy" id="2018667"/>
    <lineage>
        <taxon>Bacteria</taxon>
        <taxon>Bacillati</taxon>
        <taxon>Bacillota</taxon>
        <taxon>Clostridia</taxon>
        <taxon>Peptostreptococcales</taxon>
        <taxon>Thermotaleaceae</taxon>
        <taxon>Marinisporobacter</taxon>
    </lineage>
</organism>
<dbReference type="Pfam" id="PF00392">
    <property type="entry name" value="GntR"/>
    <property type="match status" value="1"/>
</dbReference>
<dbReference type="SUPFAM" id="SSF53383">
    <property type="entry name" value="PLP-dependent transferases"/>
    <property type="match status" value="1"/>
</dbReference>
<comment type="similarity">
    <text evidence="3">Belongs to the class-I pyridoxal-phosphate-dependent aminotransferase family.</text>
</comment>
<reference evidence="12 13" key="1">
    <citation type="submission" date="2019-03" db="EMBL/GenBank/DDBJ databases">
        <title>Genomic Encyclopedia of Type Strains, Phase IV (KMG-IV): sequencing the most valuable type-strain genomes for metagenomic binning, comparative biology and taxonomic classification.</title>
        <authorList>
            <person name="Goeker M."/>
        </authorList>
    </citation>
    <scope>NUCLEOTIDE SEQUENCE [LARGE SCALE GENOMIC DNA]</scope>
    <source>
        <strain evidence="12 13">DSM 102940</strain>
    </source>
</reference>
<dbReference type="Gene3D" id="3.90.1150.10">
    <property type="entry name" value="Aspartate Aminotransferase, domain 1"/>
    <property type="match status" value="1"/>
</dbReference>
<keyword evidence="6" id="KW-0808">Transferase</keyword>
<evidence type="ECO:0000256" key="10">
    <source>
        <dbReference type="ARBA" id="ARBA00023163"/>
    </source>
</evidence>
<evidence type="ECO:0000256" key="4">
    <source>
        <dbReference type="ARBA" id="ARBA00011738"/>
    </source>
</evidence>
<dbReference type="EMBL" id="SLWV01000002">
    <property type="protein sequence ID" value="TCO79367.1"/>
    <property type="molecule type" value="Genomic_DNA"/>
</dbReference>
<evidence type="ECO:0000313" key="12">
    <source>
        <dbReference type="EMBL" id="TCO79367.1"/>
    </source>
</evidence>
<dbReference type="InterPro" id="IPR051446">
    <property type="entry name" value="HTH_trans_reg/aminotransferase"/>
</dbReference>
<dbReference type="GO" id="GO:0003700">
    <property type="term" value="F:DNA-binding transcription factor activity"/>
    <property type="evidence" value="ECO:0007669"/>
    <property type="project" value="InterPro"/>
</dbReference>
<evidence type="ECO:0000256" key="2">
    <source>
        <dbReference type="ARBA" id="ARBA00005384"/>
    </source>
</evidence>
<dbReference type="InterPro" id="IPR015424">
    <property type="entry name" value="PyrdxlP-dep_Trfase"/>
</dbReference>
<evidence type="ECO:0000256" key="1">
    <source>
        <dbReference type="ARBA" id="ARBA00001933"/>
    </source>
</evidence>
<feature type="domain" description="HTH gntR-type" evidence="11">
    <location>
        <begin position="15"/>
        <end position="83"/>
    </location>
</feature>
<dbReference type="InterPro" id="IPR036388">
    <property type="entry name" value="WH-like_DNA-bd_sf"/>
</dbReference>
<sequence length="497" mass="57075">MEKYIGIQLDKNSPQHLYMQLFQKIRQLIMDGKLKEKDKLPPIRQLANMLGVNTSTIVNAYGLLEKEGFVYKKIGSGTFVSERHDNDLSDILLQKYPLDEDIRLMDRGQIQIKENMISFASATPTTDLFPVEDFKILLNEVLDRDKGDAFGYQESQGYFPLREALVNYLAQSNIQTKTENIQIISGAQQGIDVISKAFVDYNDTIIVESPTYTGAIGTFKSRGAKIVSVPILKDGIDIELLEESIKLYKPKLVYLMPNFQNPTGYSYSREKKMKIIELAKKYNLLIVEDDYLSDLSFYRDDHATLKSIDEIGSVIYIKSFSKIFMPGLRLGFLVLPKKIHHKILAAKHTSDISTSGLNQRVFDLYLKKGIWKNHIQYMEKIYKERFDIMKKCIEKYFTQTGIDYSFPQGGLNFWFSLPEGYDANKLYVEAAKNNILILPGSIFFTCQNESRCFRLSIASVYPKDIEIGIRKLSQVIEKFIKKDTDKRKGADPYTPLL</sequence>
<dbReference type="SMART" id="SM00345">
    <property type="entry name" value="HTH_GNTR"/>
    <property type="match status" value="1"/>
</dbReference>
<evidence type="ECO:0000313" key="13">
    <source>
        <dbReference type="Proteomes" id="UP000294919"/>
    </source>
</evidence>